<reference evidence="1 2" key="1">
    <citation type="submission" date="2020-08" db="EMBL/GenBank/DDBJ databases">
        <title>Genomic Encyclopedia of Type Strains, Phase IV (KMG-V): Genome sequencing to study the core and pangenomes of soil and plant-associated prokaryotes.</title>
        <authorList>
            <person name="Whitman W."/>
        </authorList>
    </citation>
    <scope>NUCLEOTIDE SEQUENCE [LARGE SCALE GENOMIC DNA]</scope>
    <source>
        <strain evidence="1 2">MP601</strain>
    </source>
</reference>
<evidence type="ECO:0000313" key="2">
    <source>
        <dbReference type="Proteomes" id="UP000548326"/>
    </source>
</evidence>
<gene>
    <name evidence="1" type="ORF">HDF22_005948</name>
</gene>
<accession>A0A841JU63</accession>
<dbReference type="RefSeq" id="WP_183590195.1">
    <property type="nucleotide sequence ID" value="NZ_JACHCA010000032.1"/>
</dbReference>
<evidence type="ECO:0000313" key="1">
    <source>
        <dbReference type="EMBL" id="MBB6131795.1"/>
    </source>
</evidence>
<dbReference type="Proteomes" id="UP000548326">
    <property type="component" value="Unassembled WGS sequence"/>
</dbReference>
<sequence length="74" mass="8475">MELVKPQKGTSWPSLIADIELVGKEHARPFPLDKESSIRPAISSRVKFNHPDRVYVANKEEKDGLLAIWVYRES</sequence>
<proteinExistence type="predicted"/>
<protein>
    <submittedName>
        <fullName evidence="1">Uncharacterized protein</fullName>
    </submittedName>
</protein>
<comment type="caution">
    <text evidence="1">The sequence shown here is derived from an EMBL/GenBank/DDBJ whole genome shotgun (WGS) entry which is preliminary data.</text>
</comment>
<dbReference type="EMBL" id="JACHCA010000032">
    <property type="protein sequence ID" value="MBB6131795.1"/>
    <property type="molecule type" value="Genomic_DNA"/>
</dbReference>
<organism evidence="1 2">
    <name type="scientific">Mucilaginibacter lappiensis</name>
    <dbReference type="NCBI Taxonomy" id="354630"/>
    <lineage>
        <taxon>Bacteria</taxon>
        <taxon>Pseudomonadati</taxon>
        <taxon>Bacteroidota</taxon>
        <taxon>Sphingobacteriia</taxon>
        <taxon>Sphingobacteriales</taxon>
        <taxon>Sphingobacteriaceae</taxon>
        <taxon>Mucilaginibacter</taxon>
    </lineage>
</organism>
<dbReference type="AlphaFoldDB" id="A0A841JU63"/>
<name>A0A841JU63_9SPHI</name>